<keyword evidence="8" id="KW-0325">Glycoprotein</keyword>
<dbReference type="InterPro" id="IPR015683">
    <property type="entry name" value="Ionotropic_Glu_rcpt"/>
</dbReference>
<keyword evidence="3 10" id="KW-0812">Transmembrane</keyword>
<keyword evidence="9" id="KW-0407">Ion channel</keyword>
<evidence type="ECO:0000256" key="8">
    <source>
        <dbReference type="ARBA" id="ARBA00023180"/>
    </source>
</evidence>
<dbReference type="Pfam" id="PF00497">
    <property type="entry name" value="SBP_bac_3"/>
    <property type="match status" value="1"/>
</dbReference>
<evidence type="ECO:0000313" key="13">
    <source>
        <dbReference type="EMBL" id="GEP45509.1"/>
    </source>
</evidence>
<evidence type="ECO:0000313" key="14">
    <source>
        <dbReference type="Proteomes" id="UP000321577"/>
    </source>
</evidence>
<dbReference type="GO" id="GO:0015276">
    <property type="term" value="F:ligand-gated monoatomic ion channel activity"/>
    <property type="evidence" value="ECO:0007669"/>
    <property type="project" value="InterPro"/>
</dbReference>
<keyword evidence="5" id="KW-0406">Ion transport</keyword>
<dbReference type="Gene3D" id="1.10.287.70">
    <property type="match status" value="1"/>
</dbReference>
<evidence type="ECO:0000256" key="9">
    <source>
        <dbReference type="ARBA" id="ARBA00023303"/>
    </source>
</evidence>
<keyword evidence="2" id="KW-0813">Transport</keyword>
<protein>
    <submittedName>
        <fullName evidence="13">Amino acid ABC transporter substrate-binding protein</fullName>
    </submittedName>
</protein>
<sequence>MVRSARRFPELTDFVALSMTRTMRLLLSLLLVASFFFGCVTPAAAQAPGTKLRVATRNLEPFSFEKDGRRVGYAAELWDQLSRETGLQYEVQVVNTAADVIDALKNKTADVGVGAISVTAQREEIIDFSQPFYESGLQILTSGGSGSFADSMLALIKNLFNLELIGMFLLLLFTMLIISHLVWRYEHKINGDQWPESYKAGLWESFWWTISTLLVGGADNKGPVGVGGRIIAIVWMLLSIVLVSLLTASFTTTLTINTLKGDISGPGDLPGRKVATVKGSTAETWLTAKGATVEPLATVTDCVLALKDGKVQAVVYDAPVLQYEAGKLNDEKLQMVGQMFMRQNYAFALQQDSPLREKLNQALLKLSEQGVGNELRKKYFGEDQ</sequence>
<proteinExistence type="predicted"/>
<dbReference type="SUPFAM" id="SSF53850">
    <property type="entry name" value="Periplasmic binding protein-like II"/>
    <property type="match status" value="1"/>
</dbReference>
<accession>A0A512MFJ0</accession>
<dbReference type="SMART" id="SM00062">
    <property type="entry name" value="PBPb"/>
    <property type="match status" value="1"/>
</dbReference>
<evidence type="ECO:0000259" key="12">
    <source>
        <dbReference type="SMART" id="SM00079"/>
    </source>
</evidence>
<dbReference type="Gene3D" id="3.40.190.10">
    <property type="entry name" value="Periplasmic binding protein-like II"/>
    <property type="match status" value="3"/>
</dbReference>
<keyword evidence="4 10" id="KW-1133">Transmembrane helix</keyword>
<evidence type="ECO:0000256" key="2">
    <source>
        <dbReference type="ARBA" id="ARBA00022448"/>
    </source>
</evidence>
<dbReference type="Pfam" id="PF00060">
    <property type="entry name" value="Lig_chan"/>
    <property type="match status" value="1"/>
</dbReference>
<dbReference type="EMBL" id="BKAG01000051">
    <property type="protein sequence ID" value="GEP45509.1"/>
    <property type="molecule type" value="Genomic_DNA"/>
</dbReference>
<feature type="domain" description="Solute-binding protein family 3/N-terminal" evidence="11">
    <location>
        <begin position="51"/>
        <end position="383"/>
    </location>
</feature>
<keyword evidence="14" id="KW-1185">Reference proteome</keyword>
<evidence type="ECO:0000256" key="10">
    <source>
        <dbReference type="SAM" id="Phobius"/>
    </source>
</evidence>
<dbReference type="SUPFAM" id="SSF81324">
    <property type="entry name" value="Voltage-gated potassium channels"/>
    <property type="match status" value="1"/>
</dbReference>
<gene>
    <name evidence="13" type="ORF">BGE01nite_48000</name>
</gene>
<dbReference type="PANTHER" id="PTHR18966">
    <property type="entry name" value="IONOTROPIC GLUTAMATE RECEPTOR"/>
    <property type="match status" value="1"/>
</dbReference>
<comment type="caution">
    <text evidence="13">The sequence shown here is derived from an EMBL/GenBank/DDBJ whole genome shotgun (WGS) entry which is preliminary data.</text>
</comment>
<evidence type="ECO:0000256" key="6">
    <source>
        <dbReference type="ARBA" id="ARBA00023136"/>
    </source>
</evidence>
<keyword evidence="6 10" id="KW-0472">Membrane</keyword>
<evidence type="ECO:0000256" key="5">
    <source>
        <dbReference type="ARBA" id="ARBA00023065"/>
    </source>
</evidence>
<evidence type="ECO:0000259" key="11">
    <source>
        <dbReference type="SMART" id="SM00062"/>
    </source>
</evidence>
<evidence type="ECO:0000256" key="7">
    <source>
        <dbReference type="ARBA" id="ARBA00023170"/>
    </source>
</evidence>
<comment type="subcellular location">
    <subcellularLocation>
        <location evidence="1">Membrane</location>
        <topology evidence="1">Multi-pass membrane protein</topology>
    </subcellularLocation>
</comment>
<feature type="transmembrane region" description="Helical" evidence="10">
    <location>
        <begin position="230"/>
        <end position="250"/>
    </location>
</feature>
<feature type="domain" description="Ionotropic glutamate receptor C-terminal" evidence="12">
    <location>
        <begin position="51"/>
        <end position="382"/>
    </location>
</feature>
<dbReference type="InterPro" id="IPR001320">
    <property type="entry name" value="Iontro_rcpt_C"/>
</dbReference>
<keyword evidence="7" id="KW-0675">Receptor</keyword>
<evidence type="ECO:0000256" key="3">
    <source>
        <dbReference type="ARBA" id="ARBA00022692"/>
    </source>
</evidence>
<evidence type="ECO:0000256" key="4">
    <source>
        <dbReference type="ARBA" id="ARBA00022989"/>
    </source>
</evidence>
<dbReference type="AlphaFoldDB" id="A0A512MFJ0"/>
<evidence type="ECO:0000256" key="1">
    <source>
        <dbReference type="ARBA" id="ARBA00004141"/>
    </source>
</evidence>
<dbReference type="SMART" id="SM00079">
    <property type="entry name" value="PBPe"/>
    <property type="match status" value="1"/>
</dbReference>
<dbReference type="GO" id="GO:0016020">
    <property type="term" value="C:membrane"/>
    <property type="evidence" value="ECO:0007669"/>
    <property type="project" value="UniProtKB-SubCell"/>
</dbReference>
<feature type="transmembrane region" description="Helical" evidence="10">
    <location>
        <begin position="164"/>
        <end position="183"/>
    </location>
</feature>
<name>A0A512MFJ0_9BACT</name>
<reference evidence="13 14" key="1">
    <citation type="submission" date="2019-07" db="EMBL/GenBank/DDBJ databases">
        <title>Whole genome shotgun sequence of Brevifollis gellanilyticus NBRC 108608.</title>
        <authorList>
            <person name="Hosoyama A."/>
            <person name="Uohara A."/>
            <person name="Ohji S."/>
            <person name="Ichikawa N."/>
        </authorList>
    </citation>
    <scope>NUCLEOTIDE SEQUENCE [LARGE SCALE GENOMIC DNA]</scope>
    <source>
        <strain evidence="13 14">NBRC 108608</strain>
    </source>
</reference>
<organism evidence="13 14">
    <name type="scientific">Brevifollis gellanilyticus</name>
    <dbReference type="NCBI Taxonomy" id="748831"/>
    <lineage>
        <taxon>Bacteria</taxon>
        <taxon>Pseudomonadati</taxon>
        <taxon>Verrucomicrobiota</taxon>
        <taxon>Verrucomicrobiia</taxon>
        <taxon>Verrucomicrobiales</taxon>
        <taxon>Verrucomicrobiaceae</taxon>
    </lineage>
</organism>
<dbReference type="InterPro" id="IPR001638">
    <property type="entry name" value="Solute-binding_3/MltF_N"/>
</dbReference>
<dbReference type="Proteomes" id="UP000321577">
    <property type="component" value="Unassembled WGS sequence"/>
</dbReference>